<keyword evidence="3" id="KW-1185">Reference proteome</keyword>
<evidence type="ECO:0000256" key="1">
    <source>
        <dbReference type="SAM" id="MobiDB-lite"/>
    </source>
</evidence>
<dbReference type="AlphaFoldDB" id="A0A0C9WYI4"/>
<dbReference type="EMBL" id="KN838814">
    <property type="protein sequence ID" value="KIJ93988.1"/>
    <property type="molecule type" value="Genomic_DNA"/>
</dbReference>
<feature type="compositionally biased region" description="Polar residues" evidence="1">
    <location>
        <begin position="56"/>
        <end position="65"/>
    </location>
</feature>
<reference evidence="3" key="2">
    <citation type="submission" date="2015-01" db="EMBL/GenBank/DDBJ databases">
        <title>Evolutionary Origins and Diversification of the Mycorrhizal Mutualists.</title>
        <authorList>
            <consortium name="DOE Joint Genome Institute"/>
            <consortium name="Mycorrhizal Genomics Consortium"/>
            <person name="Kohler A."/>
            <person name="Kuo A."/>
            <person name="Nagy L.G."/>
            <person name="Floudas D."/>
            <person name="Copeland A."/>
            <person name="Barry K.W."/>
            <person name="Cichocki N."/>
            <person name="Veneault-Fourrey C."/>
            <person name="LaButti K."/>
            <person name="Lindquist E.A."/>
            <person name="Lipzen A."/>
            <person name="Lundell T."/>
            <person name="Morin E."/>
            <person name="Murat C."/>
            <person name="Riley R."/>
            <person name="Ohm R."/>
            <person name="Sun H."/>
            <person name="Tunlid A."/>
            <person name="Henrissat B."/>
            <person name="Grigoriev I.V."/>
            <person name="Hibbett D.S."/>
            <person name="Martin F."/>
        </authorList>
    </citation>
    <scope>NUCLEOTIDE SEQUENCE [LARGE SCALE GENOMIC DNA]</scope>
    <source>
        <strain evidence="3">LaAM-08-1</strain>
    </source>
</reference>
<dbReference type="Proteomes" id="UP000054477">
    <property type="component" value="Unassembled WGS sequence"/>
</dbReference>
<protein>
    <submittedName>
        <fullName evidence="2">Uncharacterized protein</fullName>
    </submittedName>
</protein>
<evidence type="ECO:0000313" key="3">
    <source>
        <dbReference type="Proteomes" id="UP000054477"/>
    </source>
</evidence>
<gene>
    <name evidence="2" type="ORF">K443DRAFT_684109</name>
</gene>
<accession>A0A0C9WYI4</accession>
<name>A0A0C9WYI4_9AGAR</name>
<feature type="region of interest" description="Disordered" evidence="1">
    <location>
        <begin position="56"/>
        <end position="79"/>
    </location>
</feature>
<proteinExistence type="predicted"/>
<dbReference type="HOGENOM" id="CLU_2606404_0_0_1"/>
<evidence type="ECO:0000313" key="2">
    <source>
        <dbReference type="EMBL" id="KIJ93988.1"/>
    </source>
</evidence>
<sequence length="79" mass="8663">MTTNPTQKTLEKVKFSLLVSCLGCDNHHTNQLLAHKLVDEQPSGDCRKAVWRCSGASSDSATGNSRAAFPNSADPRFQW</sequence>
<reference evidence="2 3" key="1">
    <citation type="submission" date="2014-04" db="EMBL/GenBank/DDBJ databases">
        <authorList>
            <consortium name="DOE Joint Genome Institute"/>
            <person name="Kuo A."/>
            <person name="Kohler A."/>
            <person name="Nagy L.G."/>
            <person name="Floudas D."/>
            <person name="Copeland A."/>
            <person name="Barry K.W."/>
            <person name="Cichocki N."/>
            <person name="Veneault-Fourrey C."/>
            <person name="LaButti K."/>
            <person name="Lindquist E.A."/>
            <person name="Lipzen A."/>
            <person name="Lundell T."/>
            <person name="Morin E."/>
            <person name="Murat C."/>
            <person name="Sun H."/>
            <person name="Tunlid A."/>
            <person name="Henrissat B."/>
            <person name="Grigoriev I.V."/>
            <person name="Hibbett D.S."/>
            <person name="Martin F."/>
            <person name="Nordberg H.P."/>
            <person name="Cantor M.N."/>
            <person name="Hua S.X."/>
        </authorList>
    </citation>
    <scope>NUCLEOTIDE SEQUENCE [LARGE SCALE GENOMIC DNA]</scope>
    <source>
        <strain evidence="2 3">LaAM-08-1</strain>
    </source>
</reference>
<organism evidence="2 3">
    <name type="scientific">Laccaria amethystina LaAM-08-1</name>
    <dbReference type="NCBI Taxonomy" id="1095629"/>
    <lineage>
        <taxon>Eukaryota</taxon>
        <taxon>Fungi</taxon>
        <taxon>Dikarya</taxon>
        <taxon>Basidiomycota</taxon>
        <taxon>Agaricomycotina</taxon>
        <taxon>Agaricomycetes</taxon>
        <taxon>Agaricomycetidae</taxon>
        <taxon>Agaricales</taxon>
        <taxon>Agaricineae</taxon>
        <taxon>Hydnangiaceae</taxon>
        <taxon>Laccaria</taxon>
    </lineage>
</organism>